<keyword evidence="3" id="KW-0812">Transmembrane</keyword>
<dbReference type="EMBL" id="LODT01000004">
    <property type="protein sequence ID" value="KYR02247.1"/>
    <property type="molecule type" value="Genomic_DNA"/>
</dbReference>
<evidence type="ECO:0000256" key="2">
    <source>
        <dbReference type="ARBA" id="ARBA00023002"/>
    </source>
</evidence>
<comment type="caution">
    <text evidence="5">The sequence shown here is derived from an EMBL/GenBank/DDBJ whole genome shotgun (WGS) entry which is preliminary data.</text>
</comment>
<dbReference type="Gene3D" id="3.40.50.720">
    <property type="entry name" value="NAD(P)-binding Rossmann-like Domain"/>
    <property type="match status" value="1"/>
</dbReference>
<keyword evidence="6" id="KW-1185">Reference proteome</keyword>
<evidence type="ECO:0008006" key="7">
    <source>
        <dbReference type="Google" id="ProtNLM"/>
    </source>
</evidence>
<evidence type="ECO:0000256" key="1">
    <source>
        <dbReference type="ARBA" id="ARBA00006484"/>
    </source>
</evidence>
<dbReference type="OrthoDB" id="5545019at2759"/>
<proteinExistence type="inferred from homology"/>
<dbReference type="SUPFAM" id="SSF51735">
    <property type="entry name" value="NAD(P)-binding Rossmann-fold domains"/>
    <property type="match status" value="1"/>
</dbReference>
<evidence type="ECO:0000313" key="6">
    <source>
        <dbReference type="Proteomes" id="UP000076078"/>
    </source>
</evidence>
<dbReference type="OMA" id="QSHINAH"/>
<keyword evidence="3" id="KW-0472">Membrane</keyword>
<organism evidence="5 6">
    <name type="scientific">Tieghemostelium lacteum</name>
    <name type="common">Slime mold</name>
    <name type="synonym">Dictyostelium lacteum</name>
    <dbReference type="NCBI Taxonomy" id="361077"/>
    <lineage>
        <taxon>Eukaryota</taxon>
        <taxon>Amoebozoa</taxon>
        <taxon>Evosea</taxon>
        <taxon>Eumycetozoa</taxon>
        <taxon>Dictyostelia</taxon>
        <taxon>Dictyosteliales</taxon>
        <taxon>Raperosteliaceae</taxon>
        <taxon>Tieghemostelium</taxon>
    </lineage>
</organism>
<dbReference type="PANTHER" id="PTHR42901">
    <property type="entry name" value="ALCOHOL DEHYDROGENASE"/>
    <property type="match status" value="1"/>
</dbReference>
<keyword evidence="2" id="KW-0560">Oxidoreductase</keyword>
<dbReference type="InterPro" id="IPR002347">
    <property type="entry name" value="SDR_fam"/>
</dbReference>
<reference evidence="5 6" key="1">
    <citation type="submission" date="2015-12" db="EMBL/GenBank/DDBJ databases">
        <title>Dictyostelia acquired genes for synthesis and detection of signals that induce cell-type specialization by lateral gene transfer from prokaryotes.</title>
        <authorList>
            <person name="Gloeckner G."/>
            <person name="Schaap P."/>
        </authorList>
    </citation>
    <scope>NUCLEOTIDE SEQUENCE [LARGE SCALE GENOMIC DNA]</scope>
    <source>
        <strain evidence="5 6">TK</strain>
    </source>
</reference>
<dbReference type="PRINTS" id="PR00081">
    <property type="entry name" value="GDHRDH"/>
</dbReference>
<accession>A0A152A878</accession>
<protein>
    <recommendedName>
        <fullName evidence="7">Short-chain dehydrogenase/reductase (SDR) family protein</fullName>
    </recommendedName>
</protein>
<feature type="chain" id="PRO_5007593643" description="Short-chain dehydrogenase/reductase (SDR) family protein" evidence="4">
    <location>
        <begin position="20"/>
        <end position="307"/>
    </location>
</feature>
<gene>
    <name evidence="5" type="ORF">DLAC_01076</name>
</gene>
<evidence type="ECO:0000313" key="5">
    <source>
        <dbReference type="EMBL" id="KYR02247.1"/>
    </source>
</evidence>
<dbReference type="GO" id="GO:0016491">
    <property type="term" value="F:oxidoreductase activity"/>
    <property type="evidence" value="ECO:0007669"/>
    <property type="project" value="UniProtKB-KW"/>
</dbReference>
<dbReference type="InterPro" id="IPR036291">
    <property type="entry name" value="NAD(P)-bd_dom_sf"/>
</dbReference>
<evidence type="ECO:0000256" key="4">
    <source>
        <dbReference type="SAM" id="SignalP"/>
    </source>
</evidence>
<keyword evidence="4" id="KW-0732">Signal</keyword>
<comment type="similarity">
    <text evidence="1">Belongs to the short-chain dehydrogenases/reductases (SDR) family.</text>
</comment>
<dbReference type="STRING" id="361077.A0A152A878"/>
<sequence length="307" mass="34094">MTFLRILSAFSLLLFLTHLFPNCILKFIKKQNLKSKYNCKWALVTGGSSGIGGDIATELAKQGINIVIVSKEHDKLVEYQKSLVSQYNIECRIICVDLCKSKESCEIIFNQCKDINLNLLVCNAGYLTMEGFHQSDISEKLAMFECTVSTTIRLVDHFYKLMIANKMKGGIVIISSSASVCPSPFSVMYGSSRSFLSGFAQSLSIESKIHGIDVLAVQPGLVHTNLFNAVPKHLIFKFLNLMGSQKPSDVTNVVFKSLGRFSIMDSGLFALISSLSKSLLGINLMIVIISFICRNLPDFSNYRKIKI</sequence>
<dbReference type="Proteomes" id="UP000076078">
    <property type="component" value="Unassembled WGS sequence"/>
</dbReference>
<feature type="transmembrane region" description="Helical" evidence="3">
    <location>
        <begin position="268"/>
        <end position="293"/>
    </location>
</feature>
<name>A0A152A878_TIELA</name>
<keyword evidence="3" id="KW-1133">Transmembrane helix</keyword>
<feature type="signal peptide" evidence="4">
    <location>
        <begin position="1"/>
        <end position="19"/>
    </location>
</feature>
<dbReference type="InParanoid" id="A0A152A878"/>
<evidence type="ECO:0000256" key="3">
    <source>
        <dbReference type="SAM" id="Phobius"/>
    </source>
</evidence>
<dbReference type="PANTHER" id="PTHR42901:SF1">
    <property type="entry name" value="ALCOHOL DEHYDROGENASE"/>
    <property type="match status" value="1"/>
</dbReference>
<dbReference type="Pfam" id="PF00106">
    <property type="entry name" value="adh_short"/>
    <property type="match status" value="1"/>
</dbReference>
<dbReference type="AlphaFoldDB" id="A0A152A878"/>